<sequence>MFVIDALPDSGNDSDCEAPKFEISAFKKFGSTSNSNPKVKEKNHNESIQLSSSLNAGKDYKGTYINFSNEGGNLHNHLKKQKEILQKTLDKNLKKSIVCSPDFEKLERVPTELSKCQRRKAARKEREKTTGDEWYNMRAPEMTEEKKNDLMVIQMRQALDPKHFYKRSALRKTNPKYFEVGTIVESPVDFYSSRIPKKQRKQTLVDELMADTEFRQYQKKKVVEIQKTQPSKYIRRKRPTHRQRVEARTLDTLKKTKKSKKKA</sequence>
<evidence type="ECO:0000256" key="2">
    <source>
        <dbReference type="ARBA" id="ARBA00023242"/>
    </source>
</evidence>
<dbReference type="PANTHER" id="PTHR21686">
    <property type="entry name" value="DEOXYNUCLEOTIDYLTRANSFERASE TERMINAL-INTERACTING PROTEIN 2"/>
    <property type="match status" value="1"/>
</dbReference>
<protein>
    <submittedName>
        <fullName evidence="5">Deoxynucleotidyltransferase terminal-interacting protein 2</fullName>
    </submittedName>
</protein>
<evidence type="ECO:0000313" key="6">
    <source>
        <dbReference type="Proteomes" id="UP000887013"/>
    </source>
</evidence>
<evidence type="ECO:0000313" key="5">
    <source>
        <dbReference type="EMBL" id="GFS72975.1"/>
    </source>
</evidence>
<evidence type="ECO:0000256" key="3">
    <source>
        <dbReference type="SAM" id="MobiDB-lite"/>
    </source>
</evidence>
<dbReference type="EMBL" id="BMAW01049878">
    <property type="protein sequence ID" value="GFS72975.1"/>
    <property type="molecule type" value="Genomic_DNA"/>
</dbReference>
<name>A0A8X6MQY4_NEPPI</name>
<dbReference type="OrthoDB" id="427886at2759"/>
<dbReference type="GO" id="GO:0006396">
    <property type="term" value="P:RNA processing"/>
    <property type="evidence" value="ECO:0007669"/>
    <property type="project" value="TreeGrafter"/>
</dbReference>
<dbReference type="GO" id="GO:0005730">
    <property type="term" value="C:nucleolus"/>
    <property type="evidence" value="ECO:0007669"/>
    <property type="project" value="UniProtKB-SubCell"/>
</dbReference>
<feature type="region of interest" description="Disordered" evidence="3">
    <location>
        <begin position="226"/>
        <end position="263"/>
    </location>
</feature>
<comment type="caution">
    <text evidence="5">The sequence shown here is derived from an EMBL/GenBank/DDBJ whole genome shotgun (WGS) entry which is preliminary data.</text>
</comment>
<evidence type="ECO:0000256" key="1">
    <source>
        <dbReference type="ARBA" id="ARBA00004604"/>
    </source>
</evidence>
<feature type="compositionally biased region" description="Basic residues" evidence="3">
    <location>
        <begin position="233"/>
        <end position="242"/>
    </location>
</feature>
<dbReference type="PANTHER" id="PTHR21686:SF12">
    <property type="entry name" value="DEOXYNUCLEOTIDYLTRANSFERASE TERMINAL-INTERACTING PROTEIN 2"/>
    <property type="match status" value="1"/>
</dbReference>
<evidence type="ECO:0000259" key="4">
    <source>
        <dbReference type="Pfam" id="PF08698"/>
    </source>
</evidence>
<gene>
    <name evidence="5" type="primary">DNTTIP2</name>
    <name evidence="5" type="ORF">NPIL_530421</name>
</gene>
<accession>A0A8X6MQY4</accession>
<dbReference type="InterPro" id="IPR014810">
    <property type="entry name" value="Fcf2_C"/>
</dbReference>
<proteinExistence type="predicted"/>
<keyword evidence="2" id="KW-0539">Nucleus</keyword>
<feature type="domain" description="Fcf2 pre-rRNA processing C-terminal" evidence="4">
    <location>
        <begin position="127"/>
        <end position="221"/>
    </location>
</feature>
<dbReference type="InterPro" id="IPR039883">
    <property type="entry name" value="Fcf2/DNTTIP2"/>
</dbReference>
<dbReference type="GO" id="GO:0003723">
    <property type="term" value="F:RNA binding"/>
    <property type="evidence" value="ECO:0007669"/>
    <property type="project" value="TreeGrafter"/>
</dbReference>
<dbReference type="Proteomes" id="UP000887013">
    <property type="component" value="Unassembled WGS sequence"/>
</dbReference>
<feature type="compositionally biased region" description="Basic and acidic residues" evidence="3">
    <location>
        <begin position="243"/>
        <end position="254"/>
    </location>
</feature>
<dbReference type="Pfam" id="PF08698">
    <property type="entry name" value="Fcf2"/>
    <property type="match status" value="1"/>
</dbReference>
<organism evidence="5 6">
    <name type="scientific">Nephila pilipes</name>
    <name type="common">Giant wood spider</name>
    <name type="synonym">Nephila maculata</name>
    <dbReference type="NCBI Taxonomy" id="299642"/>
    <lineage>
        <taxon>Eukaryota</taxon>
        <taxon>Metazoa</taxon>
        <taxon>Ecdysozoa</taxon>
        <taxon>Arthropoda</taxon>
        <taxon>Chelicerata</taxon>
        <taxon>Arachnida</taxon>
        <taxon>Araneae</taxon>
        <taxon>Araneomorphae</taxon>
        <taxon>Entelegynae</taxon>
        <taxon>Araneoidea</taxon>
        <taxon>Nephilidae</taxon>
        <taxon>Nephila</taxon>
    </lineage>
</organism>
<comment type="subcellular location">
    <subcellularLocation>
        <location evidence="1">Nucleus</location>
        <location evidence="1">Nucleolus</location>
    </subcellularLocation>
</comment>
<keyword evidence="6" id="KW-1185">Reference proteome</keyword>
<feature type="region of interest" description="Disordered" evidence="3">
    <location>
        <begin position="30"/>
        <end position="50"/>
    </location>
</feature>
<dbReference type="AlphaFoldDB" id="A0A8X6MQY4"/>
<reference evidence="5" key="1">
    <citation type="submission" date="2020-08" db="EMBL/GenBank/DDBJ databases">
        <title>Multicomponent nature underlies the extraordinary mechanical properties of spider dragline silk.</title>
        <authorList>
            <person name="Kono N."/>
            <person name="Nakamura H."/>
            <person name="Mori M."/>
            <person name="Yoshida Y."/>
            <person name="Ohtoshi R."/>
            <person name="Malay A.D."/>
            <person name="Moran D.A.P."/>
            <person name="Tomita M."/>
            <person name="Numata K."/>
            <person name="Arakawa K."/>
        </authorList>
    </citation>
    <scope>NUCLEOTIDE SEQUENCE</scope>
</reference>